<evidence type="ECO:0000313" key="3">
    <source>
        <dbReference type="Proteomes" id="UP000228568"/>
    </source>
</evidence>
<proteinExistence type="predicted"/>
<accession>A0A2M7V750</accession>
<sequence>MKKFSVNKQLILTNIGIFIIIILIMVLIVIPTFKKISTLQKQIKDIHQTMEEDYQKVKQTKHTLSEIKNVEKEIENIQKTFINPGQELAIITELEKLAEKYHITQTLHASATNFKLPDGDGIDYTFSFLNHGTFENHMLFLKDLEQLPYYVNIGGLQWEKRAGNLDIETPLTLKFDGHIYAQIPNKK</sequence>
<protein>
    <submittedName>
        <fullName evidence="2">Uncharacterized protein</fullName>
    </submittedName>
</protein>
<reference evidence="3" key="1">
    <citation type="submission" date="2017-09" db="EMBL/GenBank/DDBJ databases">
        <title>Depth-based differentiation of microbial function through sediment-hosted aquifers and enrichment of novel symbionts in the deep terrestrial subsurface.</title>
        <authorList>
            <person name="Probst A.J."/>
            <person name="Ladd B."/>
            <person name="Jarett J.K."/>
            <person name="Geller-Mcgrath D.E."/>
            <person name="Sieber C.M.K."/>
            <person name="Emerson J.B."/>
            <person name="Anantharaman K."/>
            <person name="Thomas B.C."/>
            <person name="Malmstrom R."/>
            <person name="Stieglmeier M."/>
            <person name="Klingl A."/>
            <person name="Woyke T."/>
            <person name="Ryan C.M."/>
            <person name="Banfield J.F."/>
        </authorList>
    </citation>
    <scope>NUCLEOTIDE SEQUENCE [LARGE SCALE GENOMIC DNA]</scope>
</reference>
<comment type="caution">
    <text evidence="2">The sequence shown here is derived from an EMBL/GenBank/DDBJ whole genome shotgun (WGS) entry which is preliminary data.</text>
</comment>
<gene>
    <name evidence="2" type="ORF">COX81_03380</name>
</gene>
<dbReference type="EMBL" id="PFPK01000040">
    <property type="protein sequence ID" value="PIZ94517.1"/>
    <property type="molecule type" value="Genomic_DNA"/>
</dbReference>
<dbReference type="AlphaFoldDB" id="A0A2M7V750"/>
<dbReference type="Proteomes" id="UP000228568">
    <property type="component" value="Unassembled WGS sequence"/>
</dbReference>
<feature type="transmembrane region" description="Helical" evidence="1">
    <location>
        <begin position="12"/>
        <end position="33"/>
    </location>
</feature>
<keyword evidence="1" id="KW-0472">Membrane</keyword>
<organism evidence="2 3">
    <name type="scientific">Candidatus Magasanikbacteria bacterium CG_4_10_14_0_2_um_filter_37_12</name>
    <dbReference type="NCBI Taxonomy" id="1974637"/>
    <lineage>
        <taxon>Bacteria</taxon>
        <taxon>Candidatus Magasanikiibacteriota</taxon>
    </lineage>
</organism>
<keyword evidence="1" id="KW-0812">Transmembrane</keyword>
<name>A0A2M7V750_9BACT</name>
<evidence type="ECO:0000313" key="2">
    <source>
        <dbReference type="EMBL" id="PIZ94517.1"/>
    </source>
</evidence>
<keyword evidence="1" id="KW-1133">Transmembrane helix</keyword>
<evidence type="ECO:0000256" key="1">
    <source>
        <dbReference type="SAM" id="Phobius"/>
    </source>
</evidence>